<feature type="region of interest" description="Disordered" evidence="4">
    <location>
        <begin position="2037"/>
        <end position="2076"/>
    </location>
</feature>
<feature type="region of interest" description="Disordered" evidence="4">
    <location>
        <begin position="1287"/>
        <end position="1438"/>
    </location>
</feature>
<dbReference type="SMART" id="SM00292">
    <property type="entry name" value="BRCT"/>
    <property type="match status" value="1"/>
</dbReference>
<feature type="domain" description="BRCT" evidence="5">
    <location>
        <begin position="1"/>
        <end position="94"/>
    </location>
</feature>
<feature type="compositionally biased region" description="Basic and acidic residues" evidence="4">
    <location>
        <begin position="1382"/>
        <end position="1397"/>
    </location>
</feature>
<dbReference type="PROSITE" id="PS50234">
    <property type="entry name" value="VWFA"/>
    <property type="match status" value="1"/>
</dbReference>
<dbReference type="SUPFAM" id="SSF52113">
    <property type="entry name" value="BRCT domain"/>
    <property type="match status" value="1"/>
</dbReference>
<dbReference type="EC" id="2.4.2.-" evidence="3"/>
<comment type="similarity">
    <text evidence="2">Belongs to the ARTD/PARP family.</text>
</comment>
<feature type="domain" description="VIT" evidence="8">
    <location>
        <begin position="534"/>
        <end position="662"/>
    </location>
</feature>
<feature type="compositionally biased region" description="Basic and acidic residues" evidence="4">
    <location>
        <begin position="1502"/>
        <end position="1511"/>
    </location>
</feature>
<dbReference type="InterPro" id="IPR036465">
    <property type="entry name" value="vWFA_dom_sf"/>
</dbReference>
<feature type="compositionally biased region" description="Acidic residues" evidence="4">
    <location>
        <begin position="1398"/>
        <end position="1407"/>
    </location>
</feature>
<dbReference type="CDD" id="cd17726">
    <property type="entry name" value="BRCT_PARP4_like"/>
    <property type="match status" value="1"/>
</dbReference>
<dbReference type="SUPFAM" id="SSF50104">
    <property type="entry name" value="Translation proteins SH3-like domain"/>
    <property type="match status" value="1"/>
</dbReference>
<dbReference type="InterPro" id="IPR031273">
    <property type="entry name" value="PARP4"/>
</dbReference>
<feature type="compositionally biased region" description="Gly residues" evidence="4">
    <location>
        <begin position="1783"/>
        <end position="1792"/>
    </location>
</feature>
<dbReference type="InterPro" id="IPR036815">
    <property type="entry name" value="14-3-3_dom_sf"/>
</dbReference>
<proteinExistence type="inferred from homology"/>
<dbReference type="InterPro" id="IPR001357">
    <property type="entry name" value="BRCT_dom"/>
</dbReference>
<organism>
    <name type="scientific">Branchiostoma floridae</name>
    <name type="common">Florida lancelet</name>
    <name type="synonym">Amphioxus</name>
    <dbReference type="NCBI Taxonomy" id="7739"/>
    <lineage>
        <taxon>Eukaryota</taxon>
        <taxon>Metazoa</taxon>
        <taxon>Chordata</taxon>
        <taxon>Cephalochordata</taxon>
        <taxon>Leptocardii</taxon>
        <taxon>Amphioxiformes</taxon>
        <taxon>Branchiostomatidae</taxon>
        <taxon>Branchiostoma</taxon>
    </lineage>
</organism>
<evidence type="ECO:0000256" key="2">
    <source>
        <dbReference type="ARBA" id="ARBA00024347"/>
    </source>
</evidence>
<evidence type="ECO:0000259" key="6">
    <source>
        <dbReference type="PROSITE" id="PS50234"/>
    </source>
</evidence>
<feature type="compositionally biased region" description="Low complexity" evidence="4">
    <location>
        <begin position="1854"/>
        <end position="1869"/>
    </location>
</feature>
<dbReference type="Gene3D" id="1.20.190.20">
    <property type="entry name" value="14-3-3 domain"/>
    <property type="match status" value="1"/>
</dbReference>
<dbReference type="Pfam" id="PF21485">
    <property type="entry name" value="IF5A-like_N"/>
    <property type="match status" value="1"/>
</dbReference>
<dbReference type="STRING" id="7739.C3Y4W7"/>
<dbReference type="Pfam" id="PF26156">
    <property type="entry name" value="PARP4_MVP-ID"/>
    <property type="match status" value="1"/>
</dbReference>
<evidence type="ECO:0000259" key="8">
    <source>
        <dbReference type="PROSITE" id="PS51468"/>
    </source>
</evidence>
<keyword evidence="3" id="KW-0520">NAD</keyword>
<gene>
    <name evidence="9" type="ORF">BRAFLDRAFT_73983</name>
</gene>
<evidence type="ECO:0000313" key="9">
    <source>
        <dbReference type="EMBL" id="EEN64774.1"/>
    </source>
</evidence>
<dbReference type="InterPro" id="IPR036420">
    <property type="entry name" value="BRCT_dom_sf"/>
</dbReference>
<dbReference type="Pfam" id="PF13768">
    <property type="entry name" value="VWA_3"/>
    <property type="match status" value="1"/>
</dbReference>
<feature type="compositionally biased region" description="Basic and acidic residues" evidence="4">
    <location>
        <begin position="1415"/>
        <end position="1431"/>
    </location>
</feature>
<feature type="compositionally biased region" description="Pro residues" evidence="4">
    <location>
        <begin position="2039"/>
        <end position="2076"/>
    </location>
</feature>
<feature type="domain" description="VWFA" evidence="6">
    <location>
        <begin position="797"/>
        <end position="966"/>
    </location>
</feature>
<reference evidence="9" key="1">
    <citation type="journal article" date="2008" name="Nature">
        <title>The amphioxus genome and the evolution of the chordate karyotype.</title>
        <authorList>
            <consortium name="US DOE Joint Genome Institute (JGI-PGF)"/>
            <person name="Putnam N.H."/>
            <person name="Butts T."/>
            <person name="Ferrier D.E.K."/>
            <person name="Furlong R.F."/>
            <person name="Hellsten U."/>
            <person name="Kawashima T."/>
            <person name="Robinson-Rechavi M."/>
            <person name="Shoguchi E."/>
            <person name="Terry A."/>
            <person name="Yu J.-K."/>
            <person name="Benito-Gutierrez E.L."/>
            <person name="Dubchak I."/>
            <person name="Garcia-Fernandez J."/>
            <person name="Gibson-Brown J.J."/>
            <person name="Grigoriev I.V."/>
            <person name="Horton A.C."/>
            <person name="de Jong P.J."/>
            <person name="Jurka J."/>
            <person name="Kapitonov V.V."/>
            <person name="Kohara Y."/>
            <person name="Kuroki Y."/>
            <person name="Lindquist E."/>
            <person name="Lucas S."/>
            <person name="Osoegawa K."/>
            <person name="Pennacchio L.A."/>
            <person name="Salamov A.A."/>
            <person name="Satou Y."/>
            <person name="Sauka-Spengler T."/>
            <person name="Schmutz J."/>
            <person name="Shin-I T."/>
            <person name="Toyoda A."/>
            <person name="Bronner-Fraser M."/>
            <person name="Fujiyama A."/>
            <person name="Holland L.Z."/>
            <person name="Holland P.W.H."/>
            <person name="Satoh N."/>
            <person name="Rokhsar D.S."/>
        </authorList>
    </citation>
    <scope>NUCLEOTIDE SEQUENCE [LARGE SCALE GENOMIC DNA]</scope>
    <source>
        <strain evidence="9">S238N-H82</strain>
        <tissue evidence="9">Testes</tissue>
    </source>
</reference>
<dbReference type="PROSITE" id="PS51059">
    <property type="entry name" value="PARP_CATALYTIC"/>
    <property type="match status" value="1"/>
</dbReference>
<dbReference type="InterPro" id="IPR013694">
    <property type="entry name" value="VIT"/>
</dbReference>
<dbReference type="SUPFAM" id="SSF47587">
    <property type="entry name" value="Domain of poly(ADP-ribose) polymerase"/>
    <property type="match status" value="1"/>
</dbReference>
<evidence type="ECO:0000259" key="7">
    <source>
        <dbReference type="PROSITE" id="PS51059"/>
    </source>
</evidence>
<feature type="region of interest" description="Disordered" evidence="4">
    <location>
        <begin position="1850"/>
        <end position="1879"/>
    </location>
</feature>
<sequence length="2524" mass="277857">MGVFRGCQVTLELTGVTLPYKEKKRLRELVTQNDGIISYIINKKTSFLVLGNKERTDSYKCRTAVKLGLPVVSLEYIEACVQTGELLHTDSFLLVGKSVADEFSTGKIAAPRSLKQAEVKKVTVDINKIKVWKQGENGPDGAFKPVYSKDTRGDHHLVDGRFEVAKYVFLQKDTQSGKVTKKGSAAPVLQVLELQVASGEPDNSKGEFKYRVMTQETGGAKEYRYVQTADEAVQVYGMLYDRYTKHPHNYRRAGSDGDTPWTVGSPQLLQILSEVQTHTASVCPSVLALVDSLWEEALGNLSHVINGDVLHIKVDQIDKAEALLLQLKQAVERKAANDELQKLSSEFYSAIPHRPVHNGQSIRVENVFRVCRSVEEAGFNSAIGNVQIKFHSSQAQNFVGILSSTSAKYSSPNKHRGTRYMVVSEVALGKCKDVYKHDTSLTQPPQGYNSVHGVKGTDEITSEFKDDEYVIYNVQQQKMRYLVEFSLPGDQVTPVDETAYLHLLTPEVEAEEGEDANKISLEDVQNIADPLDKVQGGLISKHGEETPVPLKSVHVRAKLLDLAAQVVVLQSYKNENNVAIEAKYVFPLDDMAAVVGFEAFINGKHVVGEVKEKEEAHREYRQAISEGHGAYLMDEETPDVFTVSVGNLPPRASVLIKITYVAELAVEGENICFRLPGSVAPWQKDSLSEKIQKDLETVKVEKHAGKEFSLQVAMEMPFDIRTIQSPSHKIRVKRTASKAVVELEKNCMLGAGFLLQVGLAEIHVPRMWAERHPDKDSQACMLTFYPEFQAEVMQGHEVILLLDGSNSMRGSALEAAKKVALLCLCHLPKECSFNVVAFGTGYEELFAVSQSRTKSNVSKAETFIQNLKASKGNTDAWRPLRGFFLLPPSGKTRNVFLISDGHVNNPDQTLRDIHQHYQETRVFSCGVGSTSNKHLLRALARVGGGAFEYFDDKTKSKWEKKVKSQLWKAAQPGLTSVSVDWQQWDDDAPPPVQAPNQIVSLFNGSRQVVYGYVPHCTQATLKAVINNREISTMVSTTELSITTGKILHQLTARAVIRDWEDGTLHTDRMHHETKKMGLKPYIIDLSKEYSIVTQFTSFVAVEKREKDEDLTTGEGPSIAELVEKESVDILSYMGWERDKGEEEAENKVLDEKIKEKAIEHSLEFYTTAVETAKRELPPTHPTVLQSQLSLAMFYHNKLNMPEKACLVAKAAFDDAIAELDTLSEDSYKDSTLIMKQLRDNLTLWSAEDEEEEKKANGKKKVMQEAEYLMEDMDLYMEMGGAGKDKLCAVSSSSEETESDDSWGTDSDSPVYECGAMYEEEGEKTARKKYSSEEEEESEEEMGFGLFDDDEEGEKTARNRVSSLQELESDEEMVYGLFDDGEDRMADGEKIARKKDASSDEEESDEEMGFSLFDDGEVRMAAPEEKGTMAKMEKKKKKVAPLAETYQMKANALQLGKGRFATTLRSRSDNRRSPAYSPTSPTEEATEAEYTKPKPLARKMAPRRVEKEKEPEAPSPHFSKMSAKFLTREAERGKSSYRVSDEVQARVECLDDLIEKADALSAQAAVFGASTTISKDDGLFAGLTEASVQKPKPFESKPGIVQPARFTYKATPDTTKGLFGRKAEPKTAGFALAQSVATEEPAPAFDFGAPVASFGAETYGTRGVGFDAPIPIPYGKIPVSGTPFGEMPVSGKPFGESAVKFGGPPGTVAGTKTQETAFGQGFGSASSRGVGFGKAASYGATYGTRIGGTPFAATTGLFAHSTAPKEQEAVSFGFTPSADKSTRDGGGSAGGFSFGWTASSDMGQRDRDRSSPLIGDTKKGFKFGAPLEEKEETASFSFGGSSQKVVPQAGFGADQQMQQQQQQQQQQAQMNVSDTAPQRKMRSRLHGAIATLSESSQAEMVPEAGFISNQRMQQQQAQMDVLLTAPPRTGGGRVHGALTRLDESSQAKVVPQARVGSRAPQKARKTTGGKAVRVSSGFKDSLDIVDESSRDTGDSWRAIKRTETPTAGDFDMRAMSPASTNAAQSVAFQQLSASAAFLQAPPPAPPPCSTGPPPLPPRCPAGPPAPADALPPPPPPKGIQLLKPRASLKSKAVMAAPMRALKMRSMPSKEYAPLPPPPPSLVEQAPELPAWDGEEELQMVIVEESRAIASYEQMEELKPLSRSLELRRKKKKKQVEIQARLEEEKASLDKVMYMDERVQERDEMYRTSLRGFYGPRRGPGAYHSASFHLTSGSFSGREIDVVPIVTTRGRVITEPTVDQIFALLKHTDQGLSYWEFSPELDQLLGISSQQCIQIFNTAGLKSLGANVARQLLQLVATLLVVQLLMLHLPQLFPSCRSLLHLDVAQVPAKWCSALQQVLTWAKSVDTMHPSVYSRLELGKSWEDLTTKLIGVSNAYCFNKRMSDSEKDLATPQLASDMEKTGYVMLKDRPCKIVEINKTSGGKHGSGKVLGVNGDVLTVLDRVTEDEREIELPQGHLGDEIKTSFDQLQGDIDMGVDAMHPSVYSRLELVKSWEDLTTKLIGVSNV</sequence>
<dbReference type="Pfam" id="PF00244">
    <property type="entry name" value="14-3-3"/>
    <property type="match status" value="1"/>
</dbReference>
<dbReference type="InterPro" id="IPR012317">
    <property type="entry name" value="Poly(ADP-ribose)pol_cat_dom"/>
</dbReference>
<protein>
    <recommendedName>
        <fullName evidence="3">Poly [ADP-ribose] polymerase</fullName>
        <shortName evidence="3">PARP</shortName>
        <ecNumber evidence="3">2.4.2.-</ecNumber>
    </recommendedName>
</protein>
<evidence type="ECO:0000256" key="3">
    <source>
        <dbReference type="RuleBase" id="RU362114"/>
    </source>
</evidence>
<comment type="similarity">
    <text evidence="1">Belongs to the 14-3-3 family.</text>
</comment>
<dbReference type="Gene3D" id="2.30.30.30">
    <property type="match status" value="1"/>
</dbReference>
<dbReference type="PANTHER" id="PTHR46530:SF1">
    <property type="entry name" value="PROTEIN MONO-ADP-RIBOSYLTRANSFERASE PARP4"/>
    <property type="match status" value="1"/>
</dbReference>
<dbReference type="SUPFAM" id="SSF48445">
    <property type="entry name" value="14-3-3 protein"/>
    <property type="match status" value="1"/>
</dbReference>
<dbReference type="InterPro" id="IPR023410">
    <property type="entry name" value="14-3-3_domain"/>
</dbReference>
<dbReference type="Pfam" id="PF08487">
    <property type="entry name" value="VIT"/>
    <property type="match status" value="1"/>
</dbReference>
<dbReference type="eggNOG" id="KOG1037">
    <property type="taxonomic scope" value="Eukaryota"/>
</dbReference>
<accession>C3Y4W7</accession>
<feature type="region of interest" description="Disordered" evidence="4">
    <location>
        <begin position="1774"/>
        <end position="1825"/>
    </location>
</feature>
<evidence type="ECO:0000256" key="1">
    <source>
        <dbReference type="ARBA" id="ARBA00006141"/>
    </source>
</evidence>
<dbReference type="SUPFAM" id="SSF56399">
    <property type="entry name" value="ADP-ribosylation"/>
    <property type="match status" value="1"/>
</dbReference>
<dbReference type="SMART" id="SM00609">
    <property type="entry name" value="VIT"/>
    <property type="match status" value="1"/>
</dbReference>
<dbReference type="Gene3D" id="3.90.228.10">
    <property type="match status" value="2"/>
</dbReference>
<dbReference type="Gene3D" id="3.40.50.10190">
    <property type="entry name" value="BRCT domain"/>
    <property type="match status" value="1"/>
</dbReference>
<keyword evidence="3" id="KW-0328">Glycosyltransferase</keyword>
<evidence type="ECO:0000256" key="4">
    <source>
        <dbReference type="SAM" id="MobiDB-lite"/>
    </source>
</evidence>
<dbReference type="PROSITE" id="PS50172">
    <property type="entry name" value="BRCT"/>
    <property type="match status" value="1"/>
</dbReference>
<dbReference type="Pfam" id="PF00644">
    <property type="entry name" value="PARP"/>
    <property type="match status" value="1"/>
</dbReference>
<dbReference type="InterPro" id="IPR008991">
    <property type="entry name" value="Translation_prot_SH3-like_sf"/>
</dbReference>
<dbReference type="SMART" id="SM00327">
    <property type="entry name" value="VWA"/>
    <property type="match status" value="1"/>
</dbReference>
<keyword evidence="3" id="KW-0808">Transferase</keyword>
<dbReference type="InterPro" id="IPR048670">
    <property type="entry name" value="IF5A-like_N"/>
</dbReference>
<dbReference type="InterPro" id="IPR002035">
    <property type="entry name" value="VWF_A"/>
</dbReference>
<dbReference type="PROSITE" id="PS51468">
    <property type="entry name" value="VIT"/>
    <property type="match status" value="1"/>
</dbReference>
<evidence type="ECO:0000259" key="5">
    <source>
        <dbReference type="PROSITE" id="PS50172"/>
    </source>
</evidence>
<name>C3Y4W7_BRAFL</name>
<dbReference type="InParanoid" id="C3Y4W7"/>
<feature type="compositionally biased region" description="Acidic residues" evidence="4">
    <location>
        <begin position="1332"/>
        <end position="1352"/>
    </location>
</feature>
<dbReference type="EMBL" id="GG666486">
    <property type="protein sequence ID" value="EEN64774.1"/>
    <property type="molecule type" value="Genomic_DNA"/>
</dbReference>
<dbReference type="Pfam" id="PF16589">
    <property type="entry name" value="BRCT_2"/>
    <property type="match status" value="1"/>
</dbReference>
<dbReference type="InterPro" id="IPR036616">
    <property type="entry name" value="Poly(ADP-ribose)pol_reg_dom_sf"/>
</dbReference>
<dbReference type="eggNOG" id="KOG0841">
    <property type="taxonomic scope" value="Eukaryota"/>
</dbReference>
<dbReference type="PANTHER" id="PTHR46530">
    <property type="entry name" value="PROTEIN MONO-ADP-RIBOSYLTRANSFERASE PARP4"/>
    <property type="match status" value="1"/>
</dbReference>
<feature type="region of interest" description="Disordered" evidence="4">
    <location>
        <begin position="1450"/>
        <end position="1533"/>
    </location>
</feature>
<dbReference type="InterPro" id="IPR058904">
    <property type="entry name" value="PARP4_MVP-ID"/>
</dbReference>
<dbReference type="InterPro" id="IPR014722">
    <property type="entry name" value="Rib_uL2_dom2"/>
</dbReference>
<dbReference type="SUPFAM" id="SSF53300">
    <property type="entry name" value="vWA-like"/>
    <property type="match status" value="1"/>
</dbReference>
<dbReference type="GO" id="GO:0003950">
    <property type="term" value="F:NAD+ poly-ADP-ribosyltransferase activity"/>
    <property type="evidence" value="ECO:0007669"/>
    <property type="project" value="UniProtKB-UniRule"/>
</dbReference>
<feature type="domain" description="PARP catalytic" evidence="7">
    <location>
        <begin position="315"/>
        <end position="494"/>
    </location>
</feature>
<dbReference type="Gene3D" id="3.40.50.410">
    <property type="entry name" value="von Willebrand factor, type A domain"/>
    <property type="match status" value="1"/>
</dbReference>
<dbReference type="SMART" id="SM00101">
    <property type="entry name" value="14_3_3"/>
    <property type="match status" value="1"/>
</dbReference>